<dbReference type="GO" id="GO:0016011">
    <property type="term" value="C:dystroglycan complex"/>
    <property type="evidence" value="ECO:0000318"/>
    <property type="project" value="GO_Central"/>
</dbReference>
<feature type="region of interest" description="Disordered" evidence="2">
    <location>
        <begin position="680"/>
        <end position="760"/>
    </location>
</feature>
<dbReference type="GO" id="GO:0007411">
    <property type="term" value="P:axon guidance"/>
    <property type="evidence" value="ECO:0000318"/>
    <property type="project" value="GO_Central"/>
</dbReference>
<dbReference type="InterPro" id="IPR013783">
    <property type="entry name" value="Ig-like_fold"/>
</dbReference>
<dbReference type="PANTHER" id="PTHR21559">
    <property type="entry name" value="DYSTROGLYCAN-RELATED"/>
    <property type="match status" value="1"/>
</dbReference>
<dbReference type="SUPFAM" id="SSF49313">
    <property type="entry name" value="Cadherin-like"/>
    <property type="match status" value="1"/>
</dbReference>
<dbReference type="GO" id="GO:0043236">
    <property type="term" value="F:laminin binding"/>
    <property type="evidence" value="ECO:0000318"/>
    <property type="project" value="GO_Central"/>
</dbReference>
<dbReference type="STRING" id="45351.A7SEJ6"/>
<keyword evidence="5" id="KW-1185">Reference proteome</keyword>
<dbReference type="InterPro" id="IPR030398">
    <property type="entry name" value="SEA_DG_dom"/>
</dbReference>
<dbReference type="eggNOG" id="KOG3781">
    <property type="taxonomic scope" value="Eukaryota"/>
</dbReference>
<evidence type="ECO:0000256" key="1">
    <source>
        <dbReference type="ARBA" id="ARBA00004135"/>
    </source>
</evidence>
<dbReference type="InParanoid" id="A7SEJ6"/>
<dbReference type="PANTHER" id="PTHR21559:SF21">
    <property type="entry name" value="DYSTROGLYCAN 1"/>
    <property type="match status" value="1"/>
</dbReference>
<dbReference type="GO" id="GO:0042383">
    <property type="term" value="C:sarcolemma"/>
    <property type="evidence" value="ECO:0000318"/>
    <property type="project" value="GO_Central"/>
</dbReference>
<dbReference type="GO" id="GO:0021675">
    <property type="term" value="P:nerve development"/>
    <property type="evidence" value="ECO:0000318"/>
    <property type="project" value="GO_Central"/>
</dbReference>
<accession>A7SEJ6</accession>
<dbReference type="GO" id="GO:0045211">
    <property type="term" value="C:postsynaptic membrane"/>
    <property type="evidence" value="ECO:0007669"/>
    <property type="project" value="UniProtKB-SubCell"/>
</dbReference>
<evidence type="ECO:0000259" key="3">
    <source>
        <dbReference type="PROSITE" id="PS51699"/>
    </source>
</evidence>
<gene>
    <name evidence="4" type="ORF">NEMVEDRAFT_v1g211047</name>
</gene>
<dbReference type="GO" id="GO:0002009">
    <property type="term" value="P:morphogenesis of an epithelium"/>
    <property type="evidence" value="ECO:0000318"/>
    <property type="project" value="GO_Central"/>
</dbReference>
<dbReference type="HOGENOM" id="CLU_333800_0_0_1"/>
<evidence type="ECO:0000313" key="5">
    <source>
        <dbReference type="Proteomes" id="UP000001593"/>
    </source>
</evidence>
<dbReference type="Gene3D" id="2.60.40.10">
    <property type="entry name" value="Immunoglobulins"/>
    <property type="match status" value="1"/>
</dbReference>
<dbReference type="InterPro" id="IPR006644">
    <property type="entry name" value="Cadg"/>
</dbReference>
<protein>
    <recommendedName>
        <fullName evidence="3">Peptidase S72 domain-containing protein</fullName>
    </recommendedName>
</protein>
<reference evidence="4 5" key="1">
    <citation type="journal article" date="2007" name="Science">
        <title>Sea anemone genome reveals ancestral eumetazoan gene repertoire and genomic organization.</title>
        <authorList>
            <person name="Putnam N.H."/>
            <person name="Srivastava M."/>
            <person name="Hellsten U."/>
            <person name="Dirks B."/>
            <person name="Chapman J."/>
            <person name="Salamov A."/>
            <person name="Terry A."/>
            <person name="Shapiro H."/>
            <person name="Lindquist E."/>
            <person name="Kapitonov V.V."/>
            <person name="Jurka J."/>
            <person name="Genikhovich G."/>
            <person name="Grigoriev I.V."/>
            <person name="Lucas S.M."/>
            <person name="Steele R.E."/>
            <person name="Finnerty J.R."/>
            <person name="Technau U."/>
            <person name="Martindale M.Q."/>
            <person name="Rokhsar D.S."/>
        </authorList>
    </citation>
    <scope>NUCLEOTIDE SEQUENCE [LARGE SCALE GENOMIC DNA]</scope>
    <source>
        <strain evidence="5">CH2 X CH6</strain>
    </source>
</reference>
<feature type="compositionally biased region" description="Low complexity" evidence="2">
    <location>
        <begin position="841"/>
        <end position="856"/>
    </location>
</feature>
<evidence type="ECO:0000313" key="4">
    <source>
        <dbReference type="EMBL" id="EDO37889.1"/>
    </source>
</evidence>
<dbReference type="OMA" id="YHTEATP"/>
<sequence>MPTPLLLKPLDQLAAFIGQAFLFKVPDDTFYPTYNAESSSNLRLTMYTKNGGEISKTSWIQFEPSSRNVYGFPLPGNKGVFKFLVSATNQRGQSAKDFMEVDIKENTGQYNHEFVINTDFNLVSFMADVLVRFEFVSRVGRYIANEDISSVWLKSFNQDTREVTISLNTVPYAPCNKPKLKRLLTRFVSDTGAVNQNFQTAMSEKFPVSSVKMNYLGICLEEENADNVGFDWGWLRHVLPLFMLIGVVGIPVGISCIIGKIARKRRLARQGRRKREENGMGFTFHTVHFNNRYPSMLSMSNNSKEDEGNDELNLNSNLRVNIPNGSPPAATHLAVLNANQKQQNTLNAEKEKNTPKSKVVYMGKSDLNIPVYFTQPKLEEDNPLIDINFAELAESISSKLKGFGKSVMNVAGVAENDVNTMQETKTVIEGDLVAFESEIRIPAPGEEPSGSMAGIQRLMSTGRSRRMAKRSQSEVRLNEHAFYEENLDYKSIKFVGLPNIKGTLMSPVKSRMPSRRLSMPHIGFGDHGQDLGLVLETPTKPAKPLKSALKKNSPVSRLSNLTDSIIGMAANGDSIGQYTGYIEQLSQNARQEFGSNLETGYHTEATPNIEAVPHESPKEPATYYRPKEAGIDPYGAHAHSDVCEEYEYEESSVEDPEELEVMDYTTWRLKQIRKAERQEKRIPHEEYDEADPDDPEYEDYTNPYHYTNGPLRPPVRSQSSYGLLERSKSPSEFPSDWTSDYEKENRYKQQPPETNHHNHVTQSMPGGLDQKGHQGIMGNHTGSKVDNSDGATSKENKSFLGSMFFREKPSVDQNVNQATSDGDGSVVGFLKTSLTGFLGPSSSEGTSSSAASRWFK</sequence>
<feature type="domain" description="Peptidase S72" evidence="3">
    <location>
        <begin position="109"/>
        <end position="218"/>
    </location>
</feature>
<dbReference type="AlphaFoldDB" id="A7SEJ6"/>
<feature type="region of interest" description="Disordered" evidence="2">
    <location>
        <begin position="836"/>
        <end position="856"/>
    </location>
</feature>
<dbReference type="EMBL" id="DS469637">
    <property type="protein sequence ID" value="EDO37889.1"/>
    <property type="molecule type" value="Genomic_DNA"/>
</dbReference>
<dbReference type="InterPro" id="IPR015919">
    <property type="entry name" value="Cadherin-like_sf"/>
</dbReference>
<dbReference type="GO" id="GO:0016203">
    <property type="term" value="P:muscle attachment"/>
    <property type="evidence" value="ECO:0000318"/>
    <property type="project" value="GO_Central"/>
</dbReference>
<dbReference type="KEGG" id="nve:5509424"/>
<dbReference type="SMART" id="SM00736">
    <property type="entry name" value="CADG"/>
    <property type="match status" value="1"/>
</dbReference>
<dbReference type="GO" id="GO:0005576">
    <property type="term" value="C:extracellular region"/>
    <property type="evidence" value="ECO:0007669"/>
    <property type="project" value="UniProtKB-SubCell"/>
</dbReference>
<comment type="subcellular location">
    <subcellularLocation>
        <location evidence="1">Cell membrane</location>
        <location evidence="1">Sarcolemma</location>
    </subcellularLocation>
</comment>
<dbReference type="GO" id="GO:0005654">
    <property type="term" value="C:nucleoplasm"/>
    <property type="evidence" value="ECO:0007669"/>
    <property type="project" value="UniProtKB-SubCell"/>
</dbReference>
<dbReference type="OrthoDB" id="5990676at2759"/>
<organism evidence="4 5">
    <name type="scientific">Nematostella vectensis</name>
    <name type="common">Starlet sea anemone</name>
    <dbReference type="NCBI Taxonomy" id="45351"/>
    <lineage>
        <taxon>Eukaryota</taxon>
        <taxon>Metazoa</taxon>
        <taxon>Cnidaria</taxon>
        <taxon>Anthozoa</taxon>
        <taxon>Hexacorallia</taxon>
        <taxon>Actiniaria</taxon>
        <taxon>Edwardsiidae</taxon>
        <taxon>Nematostella</taxon>
    </lineage>
</organism>
<feature type="compositionally biased region" description="Acidic residues" evidence="2">
    <location>
        <begin position="686"/>
        <end position="699"/>
    </location>
</feature>
<dbReference type="GO" id="GO:0005509">
    <property type="term" value="F:calcium ion binding"/>
    <property type="evidence" value="ECO:0007669"/>
    <property type="project" value="InterPro"/>
</dbReference>
<dbReference type="PROSITE" id="PS51699">
    <property type="entry name" value="SEA_DG"/>
    <property type="match status" value="1"/>
</dbReference>
<name>A7SEJ6_NEMVE</name>
<dbReference type="Proteomes" id="UP000001593">
    <property type="component" value="Unassembled WGS sequence"/>
</dbReference>
<proteinExistence type="predicted"/>
<evidence type="ECO:0000256" key="2">
    <source>
        <dbReference type="SAM" id="MobiDB-lite"/>
    </source>
</evidence>